<name>A0ABT1D692_9PROT</name>
<evidence type="ECO:0008006" key="3">
    <source>
        <dbReference type="Google" id="ProtNLM"/>
    </source>
</evidence>
<protein>
    <recommendedName>
        <fullName evidence="3">DUF3106 domain-containing protein</fullName>
    </recommendedName>
</protein>
<dbReference type="Proteomes" id="UP001523392">
    <property type="component" value="Unassembled WGS sequence"/>
</dbReference>
<gene>
    <name evidence="1" type="ORF">JYK14_14855</name>
</gene>
<dbReference type="EMBL" id="JAFIRR010000091">
    <property type="protein sequence ID" value="MCO6417431.1"/>
    <property type="molecule type" value="Genomic_DNA"/>
</dbReference>
<keyword evidence="2" id="KW-1185">Reference proteome</keyword>
<reference evidence="1 2" key="1">
    <citation type="submission" date="2021-12" db="EMBL/GenBank/DDBJ databases">
        <title>Siccirubricoccus leaddurans sp. nov., a high concentration Zn2+ tolerance bacterium.</title>
        <authorList>
            <person name="Cao Y."/>
        </authorList>
    </citation>
    <scope>NUCLEOTIDE SEQUENCE [LARGE SCALE GENOMIC DNA]</scope>
    <source>
        <strain evidence="1 2">KC 17139</strain>
    </source>
</reference>
<evidence type="ECO:0000313" key="2">
    <source>
        <dbReference type="Proteomes" id="UP001523392"/>
    </source>
</evidence>
<accession>A0ABT1D692</accession>
<evidence type="ECO:0000313" key="1">
    <source>
        <dbReference type="EMBL" id="MCO6417431.1"/>
    </source>
</evidence>
<dbReference type="RefSeq" id="WP_252954075.1">
    <property type="nucleotide sequence ID" value="NZ_JAFIRR010000091.1"/>
</dbReference>
<organism evidence="1 2">
    <name type="scientific">Siccirubricoccus soli</name>
    <dbReference type="NCBI Taxonomy" id="2899147"/>
    <lineage>
        <taxon>Bacteria</taxon>
        <taxon>Pseudomonadati</taxon>
        <taxon>Pseudomonadota</taxon>
        <taxon>Alphaproteobacteria</taxon>
        <taxon>Acetobacterales</taxon>
        <taxon>Roseomonadaceae</taxon>
        <taxon>Siccirubricoccus</taxon>
    </lineage>
</organism>
<comment type="caution">
    <text evidence="1">The sequence shown here is derived from an EMBL/GenBank/DDBJ whole genome shotgun (WGS) entry which is preliminary data.</text>
</comment>
<sequence length="108" mass="11827">MRAAILALLLLAGCDALNPRPGPIRAMAPIPNPPAVTPEQPATVGARARRNPWLTQFWAELSRARQRQVAARLRRAPYNKSAEEAPAAWDVMGLAEREALIFGRRAGH</sequence>
<proteinExistence type="predicted"/>